<evidence type="ECO:0000256" key="5">
    <source>
        <dbReference type="ARBA" id="ARBA00030782"/>
    </source>
</evidence>
<name>A0A9D2EAR5_9BACE</name>
<gene>
    <name evidence="8" type="ORF">H9814_10570</name>
</gene>
<protein>
    <recommendedName>
        <fullName evidence="3">1-phosphatidylinositol phosphodiesterase</fullName>
        <ecNumber evidence="2">4.6.1.13</ecNumber>
    </recommendedName>
    <alternativeName>
        <fullName evidence="4">Phosphatidylinositol diacylglycerol-lyase</fullName>
    </alternativeName>
    <alternativeName>
        <fullName evidence="5">Phosphatidylinositol-specific phospholipase C</fullName>
    </alternativeName>
</protein>
<dbReference type="InterPro" id="IPR017946">
    <property type="entry name" value="PLC-like_Pdiesterase_TIM-brl"/>
</dbReference>
<dbReference type="SUPFAM" id="SSF51695">
    <property type="entry name" value="PLC-like phosphodiesterases"/>
    <property type="match status" value="1"/>
</dbReference>
<evidence type="ECO:0000256" key="1">
    <source>
        <dbReference type="ARBA" id="ARBA00001316"/>
    </source>
</evidence>
<dbReference type="InterPro" id="IPR051057">
    <property type="entry name" value="PI-PLC_domain"/>
</dbReference>
<feature type="domain" description="Phosphatidylinositol-specific phospholipase C X" evidence="7">
    <location>
        <begin position="50"/>
        <end position="186"/>
    </location>
</feature>
<dbReference type="InterPro" id="IPR000909">
    <property type="entry name" value="PLipase_C_PInositol-sp_X_dom"/>
</dbReference>
<dbReference type="PANTHER" id="PTHR13593">
    <property type="match status" value="1"/>
</dbReference>
<accession>A0A9D2EAR5</accession>
<dbReference type="GO" id="GO:0004436">
    <property type="term" value="F:phosphatidylinositol diacylglycerol-lyase activity"/>
    <property type="evidence" value="ECO:0007669"/>
    <property type="project" value="UniProtKB-EC"/>
</dbReference>
<evidence type="ECO:0000256" key="4">
    <source>
        <dbReference type="ARBA" id="ARBA00030474"/>
    </source>
</evidence>
<evidence type="ECO:0000313" key="8">
    <source>
        <dbReference type="EMBL" id="HIZ33957.1"/>
    </source>
</evidence>
<evidence type="ECO:0000256" key="3">
    <source>
        <dbReference type="ARBA" id="ARBA00019758"/>
    </source>
</evidence>
<proteinExistence type="predicted"/>
<organism evidence="8 9">
    <name type="scientific">Candidatus Bacteroides merdigallinarum</name>
    <dbReference type="NCBI Taxonomy" id="2838473"/>
    <lineage>
        <taxon>Bacteria</taxon>
        <taxon>Pseudomonadati</taxon>
        <taxon>Bacteroidota</taxon>
        <taxon>Bacteroidia</taxon>
        <taxon>Bacteroidales</taxon>
        <taxon>Bacteroidaceae</taxon>
        <taxon>Bacteroides</taxon>
    </lineage>
</organism>
<dbReference type="Gene3D" id="3.20.20.190">
    <property type="entry name" value="Phosphatidylinositol (PI) phosphodiesterase"/>
    <property type="match status" value="1"/>
</dbReference>
<reference evidence="8" key="1">
    <citation type="journal article" date="2021" name="PeerJ">
        <title>Extensive microbial diversity within the chicken gut microbiome revealed by metagenomics and culture.</title>
        <authorList>
            <person name="Gilroy R."/>
            <person name="Ravi A."/>
            <person name="Getino M."/>
            <person name="Pursley I."/>
            <person name="Horton D.L."/>
            <person name="Alikhan N.F."/>
            <person name="Baker D."/>
            <person name="Gharbi K."/>
            <person name="Hall N."/>
            <person name="Watson M."/>
            <person name="Adriaenssens E.M."/>
            <person name="Foster-Nyarko E."/>
            <person name="Jarju S."/>
            <person name="Secka A."/>
            <person name="Antonio M."/>
            <person name="Oren A."/>
            <person name="Chaudhuri R.R."/>
            <person name="La Ragione R."/>
            <person name="Hildebrand F."/>
            <person name="Pallen M.J."/>
        </authorList>
    </citation>
    <scope>NUCLEOTIDE SEQUENCE</scope>
    <source>
        <strain evidence="8">ChiHjej9B8-1298</strain>
    </source>
</reference>
<keyword evidence="6" id="KW-0732">Signal</keyword>
<comment type="caution">
    <text evidence="8">The sequence shown here is derived from an EMBL/GenBank/DDBJ whole genome shotgun (WGS) entry which is preliminary data.</text>
</comment>
<dbReference type="PANTHER" id="PTHR13593:SF113">
    <property type="entry name" value="SI:DKEY-266F7.9"/>
    <property type="match status" value="1"/>
</dbReference>
<feature type="chain" id="PRO_5039270388" description="1-phosphatidylinositol phosphodiesterase" evidence="6">
    <location>
        <begin position="26"/>
        <end position="323"/>
    </location>
</feature>
<evidence type="ECO:0000259" key="7">
    <source>
        <dbReference type="SMART" id="SM00148"/>
    </source>
</evidence>
<evidence type="ECO:0000256" key="2">
    <source>
        <dbReference type="ARBA" id="ARBA00012581"/>
    </source>
</evidence>
<dbReference type="GO" id="GO:0008081">
    <property type="term" value="F:phosphoric diester hydrolase activity"/>
    <property type="evidence" value="ECO:0007669"/>
    <property type="project" value="InterPro"/>
</dbReference>
<feature type="signal peptide" evidence="6">
    <location>
        <begin position="1"/>
        <end position="25"/>
    </location>
</feature>
<evidence type="ECO:0000256" key="6">
    <source>
        <dbReference type="SAM" id="SignalP"/>
    </source>
</evidence>
<dbReference type="EMBL" id="DXBX01000086">
    <property type="protein sequence ID" value="HIZ33957.1"/>
    <property type="molecule type" value="Genomic_DNA"/>
</dbReference>
<reference evidence="8" key="2">
    <citation type="submission" date="2021-04" db="EMBL/GenBank/DDBJ databases">
        <authorList>
            <person name="Gilroy R."/>
        </authorList>
    </citation>
    <scope>NUCLEOTIDE SEQUENCE</scope>
    <source>
        <strain evidence="8">ChiHjej9B8-1298</strain>
    </source>
</reference>
<comment type="catalytic activity">
    <reaction evidence="1">
        <text>a 1,2-diacyl-sn-glycero-3-phospho-(1D-myo-inositol) = 1D-myo-inositol 1,2-cyclic phosphate + a 1,2-diacyl-sn-glycerol</text>
        <dbReference type="Rhea" id="RHEA:17093"/>
        <dbReference type="ChEBI" id="CHEBI:17815"/>
        <dbReference type="ChEBI" id="CHEBI:57880"/>
        <dbReference type="ChEBI" id="CHEBI:58484"/>
        <dbReference type="EC" id="4.6.1.13"/>
    </reaction>
</comment>
<sequence length="323" mass="35540">MKQLYRTWIGIILCLCISGITASRAQEGAVRPVPAVETADWMGALPDAFPLCKLSLPGTHDSGARLGGPALQTQGLDIATQLQRGIRAFDIRLQEKDGRLGVFHGTAFQQIYWETDVLPAFLRFLQKHPAEALVVSLKREGGSSEAYASLLAASLTVPSNRAKFVEDFRPDLTLGDCRGKILFLLRDVPMADYPGAACRDWADDATCILTLLDKDGREGHALLQDEYQYRSERESGQKIKACLRYWEALAAEPDTSRRWGITFASATGLPDGTPQAFADRVNPALADWLGQEGGRRRSIVFIDFIGQEAGSRLVTLLINGNFR</sequence>
<dbReference type="EC" id="4.6.1.13" evidence="2"/>
<dbReference type="CDD" id="cd08586">
    <property type="entry name" value="PI-PLCc_BcPLC_like"/>
    <property type="match status" value="1"/>
</dbReference>
<evidence type="ECO:0000313" key="9">
    <source>
        <dbReference type="Proteomes" id="UP000824028"/>
    </source>
</evidence>
<dbReference type="AlphaFoldDB" id="A0A9D2EAR5"/>
<dbReference type="Proteomes" id="UP000824028">
    <property type="component" value="Unassembled WGS sequence"/>
</dbReference>
<dbReference type="SMART" id="SM00148">
    <property type="entry name" value="PLCXc"/>
    <property type="match status" value="1"/>
</dbReference>
<dbReference type="PROSITE" id="PS50007">
    <property type="entry name" value="PIPLC_X_DOMAIN"/>
    <property type="match status" value="1"/>
</dbReference>
<dbReference type="GO" id="GO:0006629">
    <property type="term" value="P:lipid metabolic process"/>
    <property type="evidence" value="ECO:0007669"/>
    <property type="project" value="InterPro"/>
</dbReference>